<feature type="domain" description="Amidohydrolase-related" evidence="2">
    <location>
        <begin position="72"/>
        <end position="413"/>
    </location>
</feature>
<reference evidence="4" key="1">
    <citation type="journal article" date="2019" name="Int. J. Syst. Evol. Microbiol.">
        <title>The Global Catalogue of Microorganisms (GCM) 10K type strain sequencing project: providing services to taxonomists for standard genome sequencing and annotation.</title>
        <authorList>
            <consortium name="The Broad Institute Genomics Platform"/>
            <consortium name="The Broad Institute Genome Sequencing Center for Infectious Disease"/>
            <person name="Wu L."/>
            <person name="Ma J."/>
        </authorList>
    </citation>
    <scope>NUCLEOTIDE SEQUENCE [LARGE SCALE GENOMIC DNA]</scope>
    <source>
        <strain evidence="4">CGMCC 1.10759</strain>
    </source>
</reference>
<dbReference type="SUPFAM" id="SSF51338">
    <property type="entry name" value="Composite domain of metallo-dependent hydrolases"/>
    <property type="match status" value="2"/>
</dbReference>
<dbReference type="PANTHER" id="PTHR43135:SF3">
    <property type="entry name" value="ALPHA-D-RIBOSE 1-METHYLPHOSPHONATE 5-TRIPHOSPHATE DIPHOSPHATASE"/>
    <property type="match status" value="1"/>
</dbReference>
<organism evidence="3 4">
    <name type="scientific">Steroidobacter flavus</name>
    <dbReference type="NCBI Taxonomy" id="1842136"/>
    <lineage>
        <taxon>Bacteria</taxon>
        <taxon>Pseudomonadati</taxon>
        <taxon>Pseudomonadota</taxon>
        <taxon>Gammaproteobacteria</taxon>
        <taxon>Steroidobacterales</taxon>
        <taxon>Steroidobacteraceae</taxon>
        <taxon>Steroidobacter</taxon>
    </lineage>
</organism>
<accession>A0ABV8SZ75</accession>
<dbReference type="InterPro" id="IPR032466">
    <property type="entry name" value="Metal_Hydrolase"/>
</dbReference>
<dbReference type="Gene3D" id="2.30.40.10">
    <property type="entry name" value="Urease, subunit C, domain 1"/>
    <property type="match status" value="1"/>
</dbReference>
<keyword evidence="4" id="KW-1185">Reference proteome</keyword>
<protein>
    <submittedName>
        <fullName evidence="3">Amidohydrolase family protein</fullName>
    </submittedName>
</protein>
<feature type="signal peptide" evidence="1">
    <location>
        <begin position="1"/>
        <end position="19"/>
    </location>
</feature>
<dbReference type="RefSeq" id="WP_380601456.1">
    <property type="nucleotide sequence ID" value="NZ_JBHSDU010000014.1"/>
</dbReference>
<evidence type="ECO:0000256" key="1">
    <source>
        <dbReference type="SAM" id="SignalP"/>
    </source>
</evidence>
<comment type="caution">
    <text evidence="3">The sequence shown here is derived from an EMBL/GenBank/DDBJ whole genome shotgun (WGS) entry which is preliminary data.</text>
</comment>
<dbReference type="Proteomes" id="UP001595904">
    <property type="component" value="Unassembled WGS sequence"/>
</dbReference>
<dbReference type="EMBL" id="JBHSDU010000014">
    <property type="protein sequence ID" value="MFC4312243.1"/>
    <property type="molecule type" value="Genomic_DNA"/>
</dbReference>
<feature type="chain" id="PRO_5045337750" evidence="1">
    <location>
        <begin position="20"/>
        <end position="420"/>
    </location>
</feature>
<gene>
    <name evidence="3" type="ORF">ACFPN2_24390</name>
</gene>
<sequence length="420" mass="44879">MNPLRVALASLLLATSASAATLAVKVGHLVDPANGAVLDNRVVLIDGKKIVDVVDRMPSPAPATVIDLSSSWVSPGLMDLHTHLSYDYSGTLCANYVEHGNGYRALMGLRRAEDMLAAGFTTVRDLGNAGNYVDTDLRKAIEAGLFVGPTVVNAGKIIAPFGAQQDSAPVEVGPCWNYEYIDADGVDEVRKAVRTNIFYGARVIKLVSDPRGQTHGIYTEEEIRVAADEAHRVGLTLAVHAKEDLTAVPAILGGADSIEHGYTVSDATLKLMKQRGVYLVSTDRPVSHVPLLNLPNPAAAEASARAKVERLRRAYKIGVPLAFGTDVTEDLGGRDRGRMTLDFIQGWIDAGIPSSYIVKAMTINAARVMKLEAERGSIAKGQYADLIATATNPLADARALAAVTFVMKDGEVVSSRRRSH</sequence>
<evidence type="ECO:0000259" key="2">
    <source>
        <dbReference type="Pfam" id="PF01979"/>
    </source>
</evidence>
<dbReference type="InterPro" id="IPR051781">
    <property type="entry name" value="Metallo-dep_Hydrolase"/>
</dbReference>
<proteinExistence type="predicted"/>
<name>A0ABV8SZ75_9GAMM</name>
<evidence type="ECO:0000313" key="4">
    <source>
        <dbReference type="Proteomes" id="UP001595904"/>
    </source>
</evidence>
<evidence type="ECO:0000313" key="3">
    <source>
        <dbReference type="EMBL" id="MFC4312243.1"/>
    </source>
</evidence>
<dbReference type="SUPFAM" id="SSF51556">
    <property type="entry name" value="Metallo-dependent hydrolases"/>
    <property type="match status" value="1"/>
</dbReference>
<dbReference type="InterPro" id="IPR006680">
    <property type="entry name" value="Amidohydro-rel"/>
</dbReference>
<dbReference type="Gene3D" id="3.20.20.140">
    <property type="entry name" value="Metal-dependent hydrolases"/>
    <property type="match status" value="1"/>
</dbReference>
<dbReference type="PANTHER" id="PTHR43135">
    <property type="entry name" value="ALPHA-D-RIBOSE 1-METHYLPHOSPHONATE 5-TRIPHOSPHATE DIPHOSPHATASE"/>
    <property type="match status" value="1"/>
</dbReference>
<dbReference type="Pfam" id="PF01979">
    <property type="entry name" value="Amidohydro_1"/>
    <property type="match status" value="1"/>
</dbReference>
<dbReference type="InterPro" id="IPR011059">
    <property type="entry name" value="Metal-dep_hydrolase_composite"/>
</dbReference>
<keyword evidence="1" id="KW-0732">Signal</keyword>